<accession>A0A0F0L1T0</accession>
<dbReference type="GO" id="GO:0016787">
    <property type="term" value="F:hydrolase activity"/>
    <property type="evidence" value="ECO:0007669"/>
    <property type="project" value="UniProtKB-KW"/>
</dbReference>
<dbReference type="InterPro" id="IPR032466">
    <property type="entry name" value="Metal_Hydrolase"/>
</dbReference>
<dbReference type="SUPFAM" id="SSF51556">
    <property type="entry name" value="Metallo-dependent hydrolases"/>
    <property type="match status" value="1"/>
</dbReference>
<dbReference type="PANTHER" id="PTHR21240:SF28">
    <property type="entry name" value="ISO-OROTATE DECARBOXYLASE (EUROFUNG)"/>
    <property type="match status" value="1"/>
</dbReference>
<feature type="domain" description="Amidohydrolase-related" evidence="2">
    <location>
        <begin position="3"/>
        <end position="333"/>
    </location>
</feature>
<evidence type="ECO:0000313" key="3">
    <source>
        <dbReference type="EMBL" id="KJL27088.1"/>
    </source>
</evidence>
<dbReference type="Pfam" id="PF04909">
    <property type="entry name" value="Amidohydro_2"/>
    <property type="match status" value="1"/>
</dbReference>
<comment type="caution">
    <text evidence="3">The sequence shown here is derived from an EMBL/GenBank/DDBJ whole genome shotgun (WGS) entry which is preliminary data.</text>
</comment>
<dbReference type="InterPro" id="IPR006680">
    <property type="entry name" value="Amidohydro-rel"/>
</dbReference>
<reference evidence="3 4" key="1">
    <citation type="submission" date="2015-02" db="EMBL/GenBank/DDBJ databases">
        <title>Draft genome sequences of ten Microbacterium spp. with emphasis on heavy metal contaminated environments.</title>
        <authorList>
            <person name="Corretto E."/>
        </authorList>
    </citation>
    <scope>NUCLEOTIDE SEQUENCE [LARGE SCALE GENOMIC DNA]</scope>
    <source>
        <strain evidence="3 4">DSM 23848</strain>
    </source>
</reference>
<dbReference type="OrthoDB" id="8673173at2"/>
<keyword evidence="3" id="KW-0378">Hydrolase</keyword>
<dbReference type="PATRIC" id="fig|582680.7.peg.716"/>
<dbReference type="Gene3D" id="3.20.20.140">
    <property type="entry name" value="Metal-dependent hydrolases"/>
    <property type="match status" value="1"/>
</dbReference>
<dbReference type="GO" id="GO:0005737">
    <property type="term" value="C:cytoplasm"/>
    <property type="evidence" value="ECO:0007669"/>
    <property type="project" value="TreeGrafter"/>
</dbReference>
<dbReference type="InterPro" id="IPR032465">
    <property type="entry name" value="ACMSD"/>
</dbReference>
<keyword evidence="1" id="KW-0456">Lyase</keyword>
<dbReference type="Proteomes" id="UP000033448">
    <property type="component" value="Unassembled WGS sequence"/>
</dbReference>
<keyword evidence="4" id="KW-1185">Reference proteome</keyword>
<proteinExistence type="predicted"/>
<evidence type="ECO:0000256" key="1">
    <source>
        <dbReference type="ARBA" id="ARBA00023239"/>
    </source>
</evidence>
<name>A0A0F0L1T0_9MICO</name>
<organism evidence="3 4">
    <name type="scientific">Microbacterium azadirachtae</name>
    <dbReference type="NCBI Taxonomy" id="582680"/>
    <lineage>
        <taxon>Bacteria</taxon>
        <taxon>Bacillati</taxon>
        <taxon>Actinomycetota</taxon>
        <taxon>Actinomycetes</taxon>
        <taxon>Micrococcales</taxon>
        <taxon>Microbacteriaceae</taxon>
        <taxon>Microbacterium</taxon>
    </lineage>
</organism>
<dbReference type="GO" id="GO:0016831">
    <property type="term" value="F:carboxy-lyase activity"/>
    <property type="evidence" value="ECO:0007669"/>
    <property type="project" value="InterPro"/>
</dbReference>
<dbReference type="RefSeq" id="WP_045249430.1">
    <property type="nucleotide sequence ID" value="NZ_JYIT01000058.1"/>
</dbReference>
<dbReference type="PANTHER" id="PTHR21240">
    <property type="entry name" value="2-AMINO-3-CARBOXYLMUCONATE-6-SEMIALDEHYDE DECARBOXYLASE"/>
    <property type="match status" value="1"/>
</dbReference>
<dbReference type="GO" id="GO:0019748">
    <property type="term" value="P:secondary metabolic process"/>
    <property type="evidence" value="ECO:0007669"/>
    <property type="project" value="TreeGrafter"/>
</dbReference>
<evidence type="ECO:0000259" key="2">
    <source>
        <dbReference type="Pfam" id="PF04909"/>
    </source>
</evidence>
<sequence>MIIDVHGHMSAPDAYYAWKASLLAARGSHGGKPPVISDDALIASYNAPHPSFGNISHLDHIDGAGIDLQLLSPRPFHAMHSERPTKIVEWFTAETNNLIHRATELFPGRFRGVAGIPQSPYLSVEQWLPELRRAVTELGFVGAMVNSDPYEGTEVPPAMGERYWYPLYEALCELDVPMLLHSAGCKFPSREPYSLHFIQEETVSVWSMIQANVFADFPDLKVVVAHGGGSIPYQMGRFLPSVVRTGVSYLDKLRNFHFDSCLYTQESLELLLKAVGTDRVLFGSEKPGTGSQIDPATGRWFDDIHLLIDDIEWLDDDRRADVLENNARALFRL</sequence>
<protein>
    <submittedName>
        <fullName evidence="3">Amidohydrolase</fullName>
    </submittedName>
</protein>
<dbReference type="AlphaFoldDB" id="A0A0F0L1T0"/>
<dbReference type="EMBL" id="JYIT01000058">
    <property type="protein sequence ID" value="KJL27088.1"/>
    <property type="molecule type" value="Genomic_DNA"/>
</dbReference>
<gene>
    <name evidence="3" type="ORF">RL72_00692</name>
</gene>
<evidence type="ECO:0000313" key="4">
    <source>
        <dbReference type="Proteomes" id="UP000033448"/>
    </source>
</evidence>